<name>A0A6J6NVL7_9ZZZZ</name>
<protein>
    <submittedName>
        <fullName evidence="2">Unannotated protein</fullName>
    </submittedName>
</protein>
<dbReference type="CDD" id="cd02440">
    <property type="entry name" value="AdoMet_MTases"/>
    <property type="match status" value="1"/>
</dbReference>
<reference evidence="2" key="1">
    <citation type="submission" date="2020-05" db="EMBL/GenBank/DDBJ databases">
        <authorList>
            <person name="Chiriac C."/>
            <person name="Salcher M."/>
            <person name="Ghai R."/>
            <person name="Kavagutti S V."/>
        </authorList>
    </citation>
    <scope>NUCLEOTIDE SEQUENCE</scope>
</reference>
<accession>A0A6J6NVL7</accession>
<organism evidence="2">
    <name type="scientific">freshwater metagenome</name>
    <dbReference type="NCBI Taxonomy" id="449393"/>
    <lineage>
        <taxon>unclassified sequences</taxon>
        <taxon>metagenomes</taxon>
        <taxon>ecological metagenomes</taxon>
    </lineage>
</organism>
<dbReference type="InterPro" id="IPR029063">
    <property type="entry name" value="SAM-dependent_MTases_sf"/>
</dbReference>
<dbReference type="SUPFAM" id="SSF53335">
    <property type="entry name" value="S-adenosyl-L-methionine-dependent methyltransferases"/>
    <property type="match status" value="1"/>
</dbReference>
<evidence type="ECO:0000313" key="2">
    <source>
        <dbReference type="EMBL" id="CAB4688668.1"/>
    </source>
</evidence>
<dbReference type="Pfam" id="PF08241">
    <property type="entry name" value="Methyltransf_11"/>
    <property type="match status" value="1"/>
</dbReference>
<dbReference type="EMBL" id="CAEZXP010000001">
    <property type="protein sequence ID" value="CAB4688668.1"/>
    <property type="molecule type" value="Genomic_DNA"/>
</dbReference>
<sequence length="213" mass="23754">MTDMWSERAELYRQSLAHSEGPDLDAIVAWAEGCSSAIDVATGGGHTARRLREAGLEVVSCDPSPGMRPDVICFAEHLPFADGSFDFATTRVAAHHFADIREAVLELARVARQRVAVVDNLFMGEDTELAERLRDPSHVRNYGEREWRTMLADAGLKIVRVETWDYPISFSAWLERCGCEGDEADEVRRLMGSRVDGDEVTLARIGLFAEKVR</sequence>
<dbReference type="PANTHER" id="PTHR43591">
    <property type="entry name" value="METHYLTRANSFERASE"/>
    <property type="match status" value="1"/>
</dbReference>
<dbReference type="AlphaFoldDB" id="A0A6J6NVL7"/>
<feature type="domain" description="Methyltransferase type 11" evidence="1">
    <location>
        <begin position="39"/>
        <end position="113"/>
    </location>
</feature>
<dbReference type="GO" id="GO:0008757">
    <property type="term" value="F:S-adenosylmethionine-dependent methyltransferase activity"/>
    <property type="evidence" value="ECO:0007669"/>
    <property type="project" value="InterPro"/>
</dbReference>
<dbReference type="Gene3D" id="3.40.50.150">
    <property type="entry name" value="Vaccinia Virus protein VP39"/>
    <property type="match status" value="1"/>
</dbReference>
<proteinExistence type="predicted"/>
<dbReference type="InterPro" id="IPR013216">
    <property type="entry name" value="Methyltransf_11"/>
</dbReference>
<gene>
    <name evidence="2" type="ORF">UFOPK2399_00541</name>
</gene>
<evidence type="ECO:0000259" key="1">
    <source>
        <dbReference type="Pfam" id="PF08241"/>
    </source>
</evidence>